<dbReference type="AlphaFoldDB" id="A0A9P6KFY1"/>
<dbReference type="Pfam" id="PF04097">
    <property type="entry name" value="Nic96"/>
    <property type="match status" value="1"/>
</dbReference>
<evidence type="ECO:0000313" key="7">
    <source>
        <dbReference type="Proteomes" id="UP000780801"/>
    </source>
</evidence>
<dbReference type="GO" id="GO:0005643">
    <property type="term" value="C:nuclear pore"/>
    <property type="evidence" value="ECO:0007669"/>
    <property type="project" value="UniProtKB-SubCell"/>
</dbReference>
<evidence type="ECO:0000313" key="6">
    <source>
        <dbReference type="EMBL" id="KAF9583225.1"/>
    </source>
</evidence>
<dbReference type="PANTHER" id="PTHR11225:SF4">
    <property type="entry name" value="NUCLEAR PORE COMPLEX PROTEIN NUP93"/>
    <property type="match status" value="1"/>
</dbReference>
<keyword evidence="4" id="KW-0653">Protein transport</keyword>
<proteinExistence type="inferred from homology"/>
<dbReference type="GO" id="GO:0017056">
    <property type="term" value="F:structural constituent of nuclear pore"/>
    <property type="evidence" value="ECO:0007669"/>
    <property type="project" value="InterPro"/>
</dbReference>
<gene>
    <name evidence="6" type="ORF">BGW38_009989</name>
</gene>
<reference evidence="6" key="1">
    <citation type="journal article" date="2020" name="Fungal Divers.">
        <title>Resolving the Mortierellaceae phylogeny through synthesis of multi-gene phylogenetics and phylogenomics.</title>
        <authorList>
            <person name="Vandepol N."/>
            <person name="Liber J."/>
            <person name="Desiro A."/>
            <person name="Na H."/>
            <person name="Kennedy M."/>
            <person name="Barry K."/>
            <person name="Grigoriev I.V."/>
            <person name="Miller A.N."/>
            <person name="O'Donnell K."/>
            <person name="Stajich J.E."/>
            <person name="Bonito G."/>
        </authorList>
    </citation>
    <scope>NUCLEOTIDE SEQUENCE</scope>
    <source>
        <strain evidence="6">KOD1015</strain>
    </source>
</reference>
<dbReference type="GO" id="GO:0016973">
    <property type="term" value="P:poly(A)+ mRNA export from nucleus"/>
    <property type="evidence" value="ECO:0007669"/>
    <property type="project" value="TreeGrafter"/>
</dbReference>
<evidence type="ECO:0000256" key="5">
    <source>
        <dbReference type="SAM" id="MobiDB-lite"/>
    </source>
</evidence>
<name>A0A9P6KFY1_9FUNG</name>
<protein>
    <recommendedName>
        <fullName evidence="4">Nuclear pore protein</fullName>
    </recommendedName>
</protein>
<keyword evidence="4" id="KW-0813">Transport</keyword>
<dbReference type="InterPro" id="IPR007231">
    <property type="entry name" value="Nucleoporin_int_Nup93/Nic96"/>
</dbReference>
<dbReference type="PANTHER" id="PTHR11225">
    <property type="entry name" value="NUCLEAR PORE COMPLEX PROTEIN NUP93 NUCLEOPORIN NUP93 DEAD EYE PROTEIN"/>
    <property type="match status" value="1"/>
</dbReference>
<comment type="caution">
    <text evidence="6">The sequence shown here is derived from an EMBL/GenBank/DDBJ whole genome shotgun (WGS) entry which is preliminary data.</text>
</comment>
<evidence type="ECO:0000256" key="2">
    <source>
        <dbReference type="ARBA" id="ARBA00010186"/>
    </source>
</evidence>
<dbReference type="GO" id="GO:0006606">
    <property type="term" value="P:protein import into nucleus"/>
    <property type="evidence" value="ECO:0007669"/>
    <property type="project" value="TreeGrafter"/>
</dbReference>
<evidence type="ECO:0000256" key="4">
    <source>
        <dbReference type="RuleBase" id="RU364035"/>
    </source>
</evidence>
<dbReference type="Proteomes" id="UP000780801">
    <property type="component" value="Unassembled WGS sequence"/>
</dbReference>
<evidence type="ECO:0000256" key="3">
    <source>
        <dbReference type="ARBA" id="ARBA00023242"/>
    </source>
</evidence>
<keyword evidence="4" id="KW-0509">mRNA transport</keyword>
<sequence>MAFSTLAQLAEQSKQLTSHIGGLQLPHIERGIDQIENQSRKLASKSSKPIDGSDNKAHYFLASGGINTNVIDKTLNSINLKSTFEPIQPIHDTDTEAFLRYQHEQIIINTIDESRRETVLDFDSNFEASLNYDWERTKKRIFEELGQHQGLTGGDEAESAGTRSFGGSSSFGLSQLSSYAPGFSQTPVSMDFSKLKPYFKVLYDLCEARLQGLGFPLTNSFVDASQVAHRDQPNIKVKETWELLASVLGERELRSGRFQSQVLKERVYANAYLMSPYSSTASTNLRQHLTRGSRAFLENQFLKHVERTLKENPMEANLGGVPSLVNNLRAFVQLKYFRQGQWSLPNLEVYDGYALWGIMYYMLRSGHATEALNFAKEYEMHFSPADRQFITYLVSYLGSDDRVLPPQEQERILSDYNQRIRYSSDTVDPYKLTLYKLVGRCELNKQTTPVMNAVEDFIWFQLSVIRESKNDMNPQDKYDLADFQKLINKLGPNHFNPKGNNPLQYVQALIYSQQFERALHYLTSFRAYNLETVHMAIMLTYYGLLRIPSVHRVSDPNPFSTSVDSEGREIAHFNFTELMHYQARVIAERYPTEALVYLYQICLNTDLSERTNQEQISLCHNYIQELVLQSNDYAALLGTTKHGINSPGVIEKYLRLIKIQNSGQFVKDITIEAAKSKAKEGRVEDAIQLYSIAEAYNQVVELLNRQLAEAISNPGLQSSGLDTSTSIPAIRRLVNEYVSDPRVNQQILPKHLETCSTLMKLAEFMELYDRAKYEAAINVIEELDLIPLEADMSMISKRAEKFQALDECVARNFPEVLLKTMDSLYKLYQSLKMSPYDETGRRDHMNMLKRRARTLMMFAGSIKFRMPADTYAKLNRLDVLIVA</sequence>
<evidence type="ECO:0000256" key="1">
    <source>
        <dbReference type="ARBA" id="ARBA00004259"/>
    </source>
</evidence>
<comment type="subcellular location">
    <subcellularLocation>
        <location evidence="1">Nucleus envelope</location>
    </subcellularLocation>
    <subcellularLocation>
        <location evidence="4">Nucleus</location>
        <location evidence="4">Nuclear pore complex</location>
    </subcellularLocation>
</comment>
<keyword evidence="4" id="KW-0472">Membrane</keyword>
<organism evidence="6 7">
    <name type="scientific">Lunasporangiospora selenospora</name>
    <dbReference type="NCBI Taxonomy" id="979761"/>
    <lineage>
        <taxon>Eukaryota</taxon>
        <taxon>Fungi</taxon>
        <taxon>Fungi incertae sedis</taxon>
        <taxon>Mucoromycota</taxon>
        <taxon>Mortierellomycotina</taxon>
        <taxon>Mortierellomycetes</taxon>
        <taxon>Mortierellales</taxon>
        <taxon>Mortierellaceae</taxon>
        <taxon>Lunasporangiospora</taxon>
    </lineage>
</organism>
<keyword evidence="4" id="KW-0811">Translocation</keyword>
<keyword evidence="4" id="KW-0906">Nuclear pore complex</keyword>
<dbReference type="OrthoDB" id="1918363at2759"/>
<keyword evidence="3 4" id="KW-0539">Nucleus</keyword>
<comment type="similarity">
    <text evidence="2 4">Belongs to the nucleoporin interacting component (NIC) family.</text>
</comment>
<accession>A0A9P6KFY1</accession>
<feature type="region of interest" description="Disordered" evidence="5">
    <location>
        <begin position="147"/>
        <end position="166"/>
    </location>
</feature>
<dbReference type="EMBL" id="JAABOA010000770">
    <property type="protein sequence ID" value="KAF9583225.1"/>
    <property type="molecule type" value="Genomic_DNA"/>
</dbReference>
<keyword evidence="7" id="KW-1185">Reference proteome</keyword>